<reference evidence="1 2" key="1">
    <citation type="submission" date="2016-10" db="EMBL/GenBank/DDBJ databases">
        <title>Comparative genomics uncovers the prolific and rare metabolic potential of the cyanobacterial genus Moorea.</title>
        <authorList>
            <person name="Leao T."/>
            <person name="Castelao G."/>
            <person name="Korobeynikov A."/>
            <person name="Monroe E.A."/>
            <person name="Podell S."/>
            <person name="Glukhov E."/>
            <person name="Allen E."/>
            <person name="Gerwick W.H."/>
            <person name="Gerwick L."/>
        </authorList>
    </citation>
    <scope>NUCLEOTIDE SEQUENCE [LARGE SCALE GENOMIC DNA]</scope>
    <source>
        <strain evidence="1 2">PNG5-198</strain>
    </source>
</reference>
<protein>
    <submittedName>
        <fullName evidence="1">Uncharacterized protein</fullName>
    </submittedName>
</protein>
<evidence type="ECO:0000313" key="2">
    <source>
        <dbReference type="Proteomes" id="UP000186657"/>
    </source>
</evidence>
<gene>
    <name evidence="1" type="ORF">BJP37_11455</name>
</gene>
<proteinExistence type="predicted"/>
<sequence length="94" mass="10690">MDHLWPPGSLYKLYIQPKPLYKVYKKTMKDNLFMDKNSVNLSTNLFTNLFTQLCGWMCGMTIAKGIGNREQGVRNMASKIITIPTGLPILSADY</sequence>
<keyword evidence="2" id="KW-1185">Reference proteome</keyword>
<dbReference type="EMBL" id="MKZS01000001">
    <property type="protein sequence ID" value="OLT59553.1"/>
    <property type="molecule type" value="Genomic_DNA"/>
</dbReference>
<name>A0A1U7N0S4_9CYAN</name>
<accession>A0A1U7N0S4</accession>
<comment type="caution">
    <text evidence="1">The sequence shown here is derived from an EMBL/GenBank/DDBJ whole genome shotgun (WGS) entry which is preliminary data.</text>
</comment>
<evidence type="ECO:0000313" key="1">
    <source>
        <dbReference type="EMBL" id="OLT59553.1"/>
    </source>
</evidence>
<dbReference type="Proteomes" id="UP000186657">
    <property type="component" value="Unassembled WGS sequence"/>
</dbReference>
<dbReference type="AlphaFoldDB" id="A0A1U7N0S4"/>
<organism evidence="1 2">
    <name type="scientific">Moorena bouillonii PNG</name>
    <dbReference type="NCBI Taxonomy" id="568701"/>
    <lineage>
        <taxon>Bacteria</taxon>
        <taxon>Bacillati</taxon>
        <taxon>Cyanobacteriota</taxon>
        <taxon>Cyanophyceae</taxon>
        <taxon>Coleofasciculales</taxon>
        <taxon>Coleofasciculaceae</taxon>
        <taxon>Moorena</taxon>
    </lineage>
</organism>